<evidence type="ECO:0000313" key="3">
    <source>
        <dbReference type="Proteomes" id="UP000613512"/>
    </source>
</evidence>
<dbReference type="EMBL" id="BMEY01000015">
    <property type="protein sequence ID" value="GGA82839.1"/>
    <property type="molecule type" value="Genomic_DNA"/>
</dbReference>
<gene>
    <name evidence="2" type="ORF">GCM10008025_27470</name>
</gene>
<name>A0A916S4C4_9BACI</name>
<organism evidence="2 3">
    <name type="scientific">Ornithinibacillus halotolerans</name>
    <dbReference type="NCBI Taxonomy" id="1274357"/>
    <lineage>
        <taxon>Bacteria</taxon>
        <taxon>Bacillati</taxon>
        <taxon>Bacillota</taxon>
        <taxon>Bacilli</taxon>
        <taxon>Bacillales</taxon>
        <taxon>Bacillaceae</taxon>
        <taxon>Ornithinibacillus</taxon>
    </lineage>
</organism>
<feature type="transmembrane region" description="Helical" evidence="1">
    <location>
        <begin position="141"/>
        <end position="167"/>
    </location>
</feature>
<evidence type="ECO:0008006" key="4">
    <source>
        <dbReference type="Google" id="ProtNLM"/>
    </source>
</evidence>
<dbReference type="PANTHER" id="PTHR33133">
    <property type="entry name" value="OS08G0107100 PROTEIN-RELATED"/>
    <property type="match status" value="1"/>
</dbReference>
<keyword evidence="1" id="KW-0472">Membrane</keyword>
<proteinExistence type="predicted"/>
<dbReference type="AlphaFoldDB" id="A0A916S4C4"/>
<feature type="transmembrane region" description="Helical" evidence="1">
    <location>
        <begin position="259"/>
        <end position="281"/>
    </location>
</feature>
<evidence type="ECO:0000313" key="2">
    <source>
        <dbReference type="EMBL" id="GGA82839.1"/>
    </source>
</evidence>
<dbReference type="Proteomes" id="UP000613512">
    <property type="component" value="Unassembled WGS sequence"/>
</dbReference>
<reference evidence="2" key="2">
    <citation type="submission" date="2020-09" db="EMBL/GenBank/DDBJ databases">
        <authorList>
            <person name="Sun Q."/>
            <person name="Zhou Y."/>
        </authorList>
    </citation>
    <scope>NUCLEOTIDE SEQUENCE</scope>
    <source>
        <strain evidence="2">CGMCC 1.12408</strain>
    </source>
</reference>
<sequence>MKEHFSRPKSFGQILDQTFRISKNHFSTFFLITLIVVSPVILIEALIAMLTGTELIRDVAGGETVWEQLYNTINESAYTPTSLAQDFGVLLVGFISVIFYPIAQAAILYGIDAIRKEEHFTASTLIKKAFARFWPIFGSALLFRVIIFALIFIPVLVISVFMLASLMMNPMMGIFPVIILFLAVGCVIAFLLTRWGLYLPAVVFERVAPGLERSWNLTRGNFWRTFGLFVVIGAITIIISVILDFVLISIFGYSVLYSVLLSISTIITRMFFSVGYGLIYFDLKLRNDGDDLMEMIENYDSINS</sequence>
<protein>
    <recommendedName>
        <fullName evidence="4">Glycerophosphoryl diester phosphodiesterase membrane domain-containing protein</fullName>
    </recommendedName>
</protein>
<feature type="transmembrane region" description="Helical" evidence="1">
    <location>
        <begin position="173"/>
        <end position="192"/>
    </location>
</feature>
<feature type="transmembrane region" description="Helical" evidence="1">
    <location>
        <begin position="226"/>
        <end position="253"/>
    </location>
</feature>
<accession>A0A916S4C4</accession>
<feature type="transmembrane region" description="Helical" evidence="1">
    <location>
        <begin position="29"/>
        <end position="50"/>
    </location>
</feature>
<keyword evidence="3" id="KW-1185">Reference proteome</keyword>
<dbReference type="RefSeq" id="WP_188385245.1">
    <property type="nucleotide sequence ID" value="NZ_BMEY01000015.1"/>
</dbReference>
<keyword evidence="1" id="KW-1133">Transmembrane helix</keyword>
<dbReference type="PANTHER" id="PTHR33133:SF1">
    <property type="entry name" value="EXPRESSED PROTEIN-RELATED"/>
    <property type="match status" value="1"/>
</dbReference>
<reference evidence="2" key="1">
    <citation type="journal article" date="2014" name="Int. J. Syst. Evol. Microbiol.">
        <title>Complete genome sequence of Corynebacterium casei LMG S-19264T (=DSM 44701T), isolated from a smear-ripened cheese.</title>
        <authorList>
            <consortium name="US DOE Joint Genome Institute (JGI-PGF)"/>
            <person name="Walter F."/>
            <person name="Albersmeier A."/>
            <person name="Kalinowski J."/>
            <person name="Ruckert C."/>
        </authorList>
    </citation>
    <scope>NUCLEOTIDE SEQUENCE</scope>
    <source>
        <strain evidence="2">CGMCC 1.12408</strain>
    </source>
</reference>
<keyword evidence="1" id="KW-0812">Transmembrane</keyword>
<evidence type="ECO:0000256" key="1">
    <source>
        <dbReference type="SAM" id="Phobius"/>
    </source>
</evidence>
<comment type="caution">
    <text evidence="2">The sequence shown here is derived from an EMBL/GenBank/DDBJ whole genome shotgun (WGS) entry which is preliminary data.</text>
</comment>
<feature type="transmembrane region" description="Helical" evidence="1">
    <location>
        <begin position="87"/>
        <end position="111"/>
    </location>
</feature>